<organism evidence="2 3">
    <name type="scientific">Collybiopsis confluens</name>
    <dbReference type="NCBI Taxonomy" id="2823264"/>
    <lineage>
        <taxon>Eukaryota</taxon>
        <taxon>Fungi</taxon>
        <taxon>Dikarya</taxon>
        <taxon>Basidiomycota</taxon>
        <taxon>Agaricomycotina</taxon>
        <taxon>Agaricomycetes</taxon>
        <taxon>Agaricomycetidae</taxon>
        <taxon>Agaricales</taxon>
        <taxon>Marasmiineae</taxon>
        <taxon>Omphalotaceae</taxon>
        <taxon>Collybiopsis</taxon>
    </lineage>
</organism>
<gene>
    <name evidence="2" type="ORF">D9757_009689</name>
</gene>
<name>A0A8H5H244_9AGAR</name>
<keyword evidence="3" id="KW-1185">Reference proteome</keyword>
<dbReference type="EMBL" id="JAACJN010000098">
    <property type="protein sequence ID" value="KAF5375333.1"/>
    <property type="molecule type" value="Genomic_DNA"/>
</dbReference>
<feature type="compositionally biased region" description="Basic residues" evidence="1">
    <location>
        <begin position="296"/>
        <end position="322"/>
    </location>
</feature>
<proteinExistence type="predicted"/>
<dbReference type="Proteomes" id="UP000518752">
    <property type="component" value="Unassembled WGS sequence"/>
</dbReference>
<accession>A0A8H5H244</accession>
<protein>
    <submittedName>
        <fullName evidence="2">Uncharacterized protein</fullName>
    </submittedName>
</protein>
<sequence>MAELRSSLLNSLIAHQDRFTLTHAPVAPWNGSGMEVYAAQFYHQSPSEHTTEGRSNFNPTSWAEFQIQANGFDLLLEDLDRLMLSTGWYISSAPWSDGWECMELGKRSSIPTSLVTVRGSPVPPASPYSPASTFSGGAIPSIMVQTTAPANPGMGGTFSSFPSGTMPVLGQQAPYGSGMPRSRSVGVPSPQPYATSGAMMSPYAASGMPLPQISYGYPAGYGPGGYGPGGYGAGDYGGYGEYGGYSGNAGVGVPMTAAPIAQYGSYAQPQMPYMEYGGGIGVPSPQAPIIIDTTSRRRHHHHHHHGSGRRSRSHSHGRYRYY</sequence>
<reference evidence="2 3" key="1">
    <citation type="journal article" date="2020" name="ISME J.">
        <title>Uncovering the hidden diversity of litter-decomposition mechanisms in mushroom-forming fungi.</title>
        <authorList>
            <person name="Floudas D."/>
            <person name="Bentzer J."/>
            <person name="Ahren D."/>
            <person name="Johansson T."/>
            <person name="Persson P."/>
            <person name="Tunlid A."/>
        </authorList>
    </citation>
    <scope>NUCLEOTIDE SEQUENCE [LARGE SCALE GENOMIC DNA]</scope>
    <source>
        <strain evidence="2 3">CBS 406.79</strain>
    </source>
</reference>
<feature type="region of interest" description="Disordered" evidence="1">
    <location>
        <begin position="295"/>
        <end position="322"/>
    </location>
</feature>
<evidence type="ECO:0000313" key="2">
    <source>
        <dbReference type="EMBL" id="KAF5375333.1"/>
    </source>
</evidence>
<dbReference type="AlphaFoldDB" id="A0A8H5H244"/>
<evidence type="ECO:0000256" key="1">
    <source>
        <dbReference type="SAM" id="MobiDB-lite"/>
    </source>
</evidence>
<evidence type="ECO:0000313" key="3">
    <source>
        <dbReference type="Proteomes" id="UP000518752"/>
    </source>
</evidence>
<comment type="caution">
    <text evidence="2">The sequence shown here is derived from an EMBL/GenBank/DDBJ whole genome shotgun (WGS) entry which is preliminary data.</text>
</comment>